<accession>A0A1W6LC97</accession>
<reference evidence="1 2" key="1">
    <citation type="submission" date="2016-04" db="EMBL/GenBank/DDBJ databases">
        <title>Complete genome sequence of natural rubber-degrading, novel Gram-negative bacterium, Rhizobacter gummiphilus strain NS21.</title>
        <authorList>
            <person name="Tabata M."/>
            <person name="Kasai D."/>
            <person name="Fukuda M."/>
        </authorList>
    </citation>
    <scope>NUCLEOTIDE SEQUENCE [LARGE SCALE GENOMIC DNA]</scope>
    <source>
        <strain evidence="1 2">NS21</strain>
    </source>
</reference>
<dbReference type="AlphaFoldDB" id="A0A1W6LC97"/>
<dbReference type="EMBL" id="CP015118">
    <property type="protein sequence ID" value="ARN21872.1"/>
    <property type="molecule type" value="Genomic_DNA"/>
</dbReference>
<evidence type="ECO:0000313" key="1">
    <source>
        <dbReference type="EMBL" id="ARN21872.1"/>
    </source>
</evidence>
<keyword evidence="2" id="KW-1185">Reference proteome</keyword>
<organism evidence="1 2">
    <name type="scientific">Piscinibacter gummiphilus</name>
    <dbReference type="NCBI Taxonomy" id="946333"/>
    <lineage>
        <taxon>Bacteria</taxon>
        <taxon>Pseudomonadati</taxon>
        <taxon>Pseudomonadota</taxon>
        <taxon>Betaproteobacteria</taxon>
        <taxon>Burkholderiales</taxon>
        <taxon>Sphaerotilaceae</taxon>
        <taxon>Piscinibacter</taxon>
    </lineage>
</organism>
<dbReference type="RefSeq" id="WP_085752167.1">
    <property type="nucleotide sequence ID" value="NZ_BSPR01000006.1"/>
</dbReference>
<evidence type="ECO:0000313" key="2">
    <source>
        <dbReference type="Proteomes" id="UP000193427"/>
    </source>
</evidence>
<proteinExistence type="predicted"/>
<sequence length="287" mass="30828">MADALAGIPPNVLAAALHEVEGGEFDLSTEEGARQAAALVERLMQDSDSLDRLLRALERHNSKAVEQAPLPSSFGAVAMEADALPAATTAWHEPPVGSAEFDAFLSESSPDAVEQADVVAGAVQPSPPSVLGFEEASVEPVPAAAYKEFDAFLLEVQRQLKHRARKEVQREGFWARLHSIFSASPRSDLPWRYATKAISNYTTVAARQGNSTKVQLQSIASGKVLFVLIHVNGTIRLKDRITLADRSRAVQRFTEVLAGDAEVGAEAVHELRDANAILRSSAQISGV</sequence>
<gene>
    <name evidence="1" type="ORF">A4W93_19300</name>
</gene>
<protein>
    <submittedName>
        <fullName evidence="1">Uncharacterized protein</fullName>
    </submittedName>
</protein>
<dbReference type="STRING" id="946333.A4W93_19300"/>
<dbReference type="KEGG" id="rgu:A4W93_19300"/>
<name>A0A1W6LC97_9BURK</name>
<dbReference type="Proteomes" id="UP000193427">
    <property type="component" value="Chromosome"/>
</dbReference>